<sequence>ICTMKSSWKLRSICWTIFRRSDAYASKAGLAVMALMRALREKEETAGLRAVWTQLWNELNARARKRALETSEDMLKLMEYLSAVERCIPAVGEEALEPEVSDIVELLKDKLKWAMGFLESKNYRKPVESELAEILHKLVICIVNITHDLLKEMGSRSLVEFGAPTPPVVKIIKPLTDRFFEKPFWDITSPLRLAALLISVAPDHAYECYEKTIWKLVITRAKGEAPEYTLWSGWTIDAMTRSKSDKWRKLAFGLLNDFIGIIKHKNESRTDEVQTNTRENSIFCIVSIIDRYDAKKVGEKLIRQIVEYLVKDWLPITVNTQFFLIVYTFLAQAVELEDRYINQREHRVALLHIFDRALAKEGIWEEGVQMVKLKDSLNSAMITIGRKIMQETRPARRAERG</sequence>
<dbReference type="SUPFAM" id="SSF48371">
    <property type="entry name" value="ARM repeat"/>
    <property type="match status" value="1"/>
</dbReference>
<evidence type="ECO:0000313" key="1">
    <source>
        <dbReference type="EMBL" id="GMR49777.1"/>
    </source>
</evidence>
<dbReference type="AlphaFoldDB" id="A0AAN5CTG4"/>
<dbReference type="Gene3D" id="1.25.10.10">
    <property type="entry name" value="Leucine-rich Repeat Variant"/>
    <property type="match status" value="1"/>
</dbReference>
<name>A0AAN5CTG4_9BILA</name>
<protein>
    <submittedName>
        <fullName evidence="1">Uncharacterized protein</fullName>
    </submittedName>
</protein>
<keyword evidence="2" id="KW-1185">Reference proteome</keyword>
<feature type="non-terminal residue" evidence="1">
    <location>
        <position position="1"/>
    </location>
</feature>
<accession>A0AAN5CTG4</accession>
<comment type="caution">
    <text evidence="1">The sequence shown here is derived from an EMBL/GenBank/DDBJ whole genome shotgun (WGS) entry which is preliminary data.</text>
</comment>
<evidence type="ECO:0000313" key="2">
    <source>
        <dbReference type="Proteomes" id="UP001328107"/>
    </source>
</evidence>
<proteinExistence type="predicted"/>
<dbReference type="InterPro" id="IPR011989">
    <property type="entry name" value="ARM-like"/>
</dbReference>
<reference evidence="2" key="1">
    <citation type="submission" date="2022-10" db="EMBL/GenBank/DDBJ databases">
        <title>Genome assembly of Pristionchus species.</title>
        <authorList>
            <person name="Yoshida K."/>
            <person name="Sommer R.J."/>
        </authorList>
    </citation>
    <scope>NUCLEOTIDE SEQUENCE [LARGE SCALE GENOMIC DNA]</scope>
    <source>
        <strain evidence="2">RS5460</strain>
    </source>
</reference>
<dbReference type="EMBL" id="BTRK01000004">
    <property type="protein sequence ID" value="GMR49777.1"/>
    <property type="molecule type" value="Genomic_DNA"/>
</dbReference>
<dbReference type="Proteomes" id="UP001328107">
    <property type="component" value="Unassembled WGS sequence"/>
</dbReference>
<dbReference type="InterPro" id="IPR016024">
    <property type="entry name" value="ARM-type_fold"/>
</dbReference>
<organism evidence="1 2">
    <name type="scientific">Pristionchus mayeri</name>
    <dbReference type="NCBI Taxonomy" id="1317129"/>
    <lineage>
        <taxon>Eukaryota</taxon>
        <taxon>Metazoa</taxon>
        <taxon>Ecdysozoa</taxon>
        <taxon>Nematoda</taxon>
        <taxon>Chromadorea</taxon>
        <taxon>Rhabditida</taxon>
        <taxon>Rhabditina</taxon>
        <taxon>Diplogasteromorpha</taxon>
        <taxon>Diplogasteroidea</taxon>
        <taxon>Neodiplogasteridae</taxon>
        <taxon>Pristionchus</taxon>
    </lineage>
</organism>
<gene>
    <name evidence="1" type="ORF">PMAYCL1PPCAC_19972</name>
</gene>